<evidence type="ECO:0000313" key="3">
    <source>
        <dbReference type="Proteomes" id="UP001165122"/>
    </source>
</evidence>
<dbReference type="PANTHER" id="PTHR47236:SF4">
    <property type="entry name" value="GENE 9195-RELATED"/>
    <property type="match status" value="1"/>
</dbReference>
<evidence type="ECO:0000256" key="1">
    <source>
        <dbReference type="SAM" id="SignalP"/>
    </source>
</evidence>
<comment type="caution">
    <text evidence="2">The sequence shown here is derived from an EMBL/GenBank/DDBJ whole genome shotgun (WGS) entry which is preliminary data.</text>
</comment>
<dbReference type="PANTHER" id="PTHR47236">
    <property type="entry name" value="GENE, 32742-RELATED-RELATED"/>
    <property type="match status" value="1"/>
</dbReference>
<feature type="chain" id="PRO_5040890524" evidence="1">
    <location>
        <begin position="24"/>
        <end position="922"/>
    </location>
</feature>
<dbReference type="SMART" id="SM01411">
    <property type="entry name" value="Ephrin_rec_like"/>
    <property type="match status" value="4"/>
</dbReference>
<gene>
    <name evidence="2" type="ORF">TrLO_g7139</name>
</gene>
<dbReference type="SUPFAM" id="SSF57184">
    <property type="entry name" value="Growth factor receptor domain"/>
    <property type="match status" value="1"/>
</dbReference>
<keyword evidence="1" id="KW-0732">Signal</keyword>
<accession>A0A9W7ALQ1</accession>
<protein>
    <submittedName>
        <fullName evidence="2">Uncharacterized protein</fullName>
    </submittedName>
</protein>
<dbReference type="OrthoDB" id="185085at2759"/>
<proteinExistence type="predicted"/>
<reference evidence="3" key="1">
    <citation type="journal article" date="2023" name="Commun. Biol.">
        <title>Genome analysis of Parmales, the sister group of diatoms, reveals the evolutionary specialization of diatoms from phago-mixotrophs to photoautotrophs.</title>
        <authorList>
            <person name="Ban H."/>
            <person name="Sato S."/>
            <person name="Yoshikawa S."/>
            <person name="Yamada K."/>
            <person name="Nakamura Y."/>
            <person name="Ichinomiya M."/>
            <person name="Sato N."/>
            <person name="Blanc-Mathieu R."/>
            <person name="Endo H."/>
            <person name="Kuwata A."/>
            <person name="Ogata H."/>
        </authorList>
    </citation>
    <scope>NUCLEOTIDE SEQUENCE [LARGE SCALE GENOMIC DNA]</scope>
    <source>
        <strain evidence="3">NIES 3700</strain>
    </source>
</reference>
<dbReference type="InterPro" id="IPR009030">
    <property type="entry name" value="Growth_fac_rcpt_cys_sf"/>
</dbReference>
<organism evidence="2 3">
    <name type="scientific">Triparma laevis f. longispina</name>
    <dbReference type="NCBI Taxonomy" id="1714387"/>
    <lineage>
        <taxon>Eukaryota</taxon>
        <taxon>Sar</taxon>
        <taxon>Stramenopiles</taxon>
        <taxon>Ochrophyta</taxon>
        <taxon>Bolidophyceae</taxon>
        <taxon>Parmales</taxon>
        <taxon>Triparmaceae</taxon>
        <taxon>Triparma</taxon>
    </lineage>
</organism>
<keyword evidence="3" id="KW-1185">Reference proteome</keyword>
<dbReference type="Proteomes" id="UP001165122">
    <property type="component" value="Unassembled WGS sequence"/>
</dbReference>
<feature type="signal peptide" evidence="1">
    <location>
        <begin position="1"/>
        <end position="23"/>
    </location>
</feature>
<dbReference type="EMBL" id="BRXW01000650">
    <property type="protein sequence ID" value="GMH72180.1"/>
    <property type="molecule type" value="Genomic_DNA"/>
</dbReference>
<evidence type="ECO:0000313" key="2">
    <source>
        <dbReference type="EMBL" id="GMH72180.1"/>
    </source>
</evidence>
<dbReference type="AlphaFoldDB" id="A0A9W7ALQ1"/>
<sequence>MLPLPLLNVLLITPLLFLSNTLSQPINYSFDLNDKWEGNCPPGWNSTLSAHLKHSDRWNFVCRTNEDVGGIWPDNNLYQLFVKSTGMPDHVSETDGTVSTPTAAQLSYKIKIAKPLPSLTSHVLRQNPSNVNTLGINIPVGFAVNGVPFYSSLTSNNVEYVQGKGVKKAHDDCMGYYSSNNEYYYATAPPCLFATADGKGQGKDWEGKYDGYTFGNGFGEFIRGDDSRLRWSRKMEGAPFVIGIALDGYFIYSPFDSNGEEHTGLDNCNGKEYNGTYAYFSTLHFPYTVGCFGPGVTEDTVLNTTITTSSTTKCKPGRYARDVNHKQCLPCPAGRFNSDGGSCKNGVCDGFTDGQCSGMCEEGYFCPPGSSSPREQACGGVRYYCPEGSKERSVVDAGYYSTPLDEAEEFGEFNGTRSREGRKRMINSFTRTSQTICPRGYFCNGDGHRRACSAAGSYGNVTGHTNSSCNGACPLGHYCLPSVGNPIPCPAGTYGGETGLKSAGCSGLCDKGFYCNPNSTWSTQAACPAGRYGGEEGLKTEDCSSSCDGAGGNCDPTICEPGYYCPSGSVSGKENECGGEGVFCPSGSGTPTTATAGSYTTGSYSIEGKPQSEFDVTRRFDEAVCEKGRFCVAGKKDLCAPGRYGSSTGNIKPNCDGPCKEGYYCPEGSTSETQIRCGGTNFYCPLNSSVPLAVPEGYYSKLGGVDTRSDAEQCPAGSYCVNGVARLCPSGRYGETVGLKTGECAGPCKQGFYCEEGSTSFTQSACPVGRYGLGGSGDSTCSGKCKAGYYCTLGSWSVTQLQCGGDMVYCPEGSGLPLNVTVGSYSVGGNSTTRVGEEVCAVAGHVTPAGVYTVKNDAGDLNGCPSRTRSENDVGVRPRPAQLIDIDVVTDILNTPGQHVHVDYNIDPENEFKYEQGYPGNV</sequence>
<name>A0A9W7ALQ1_9STRA</name>